<gene>
    <name evidence="2" type="ORF">NG895_02665</name>
</gene>
<evidence type="ECO:0000313" key="3">
    <source>
        <dbReference type="Proteomes" id="UP001155241"/>
    </source>
</evidence>
<evidence type="ECO:0000256" key="1">
    <source>
        <dbReference type="SAM" id="MobiDB-lite"/>
    </source>
</evidence>
<proteinExistence type="predicted"/>
<dbReference type="Proteomes" id="UP001155241">
    <property type="component" value="Unassembled WGS sequence"/>
</dbReference>
<protein>
    <submittedName>
        <fullName evidence="2">Uncharacterized protein</fullName>
    </submittedName>
</protein>
<feature type="region of interest" description="Disordered" evidence="1">
    <location>
        <begin position="98"/>
        <end position="118"/>
    </location>
</feature>
<dbReference type="RefSeq" id="WP_252850900.1">
    <property type="nucleotide sequence ID" value="NZ_JAMXLR010000011.1"/>
</dbReference>
<dbReference type="EMBL" id="JAMXLR010000011">
    <property type="protein sequence ID" value="MCO6042800.1"/>
    <property type="molecule type" value="Genomic_DNA"/>
</dbReference>
<keyword evidence="3" id="KW-1185">Reference proteome</keyword>
<reference evidence="2" key="1">
    <citation type="submission" date="2022-06" db="EMBL/GenBank/DDBJ databases">
        <title>Aeoliella straminimaris, a novel planctomycete from sediments.</title>
        <authorList>
            <person name="Vitorino I.R."/>
            <person name="Lage O.M."/>
        </authorList>
    </citation>
    <scope>NUCLEOTIDE SEQUENCE</scope>
    <source>
        <strain evidence="2">ICT_H6.2</strain>
    </source>
</reference>
<name>A0A9X2F5V8_9BACT</name>
<evidence type="ECO:0000313" key="2">
    <source>
        <dbReference type="EMBL" id="MCO6042800.1"/>
    </source>
</evidence>
<organism evidence="2 3">
    <name type="scientific">Aeoliella straminimaris</name>
    <dbReference type="NCBI Taxonomy" id="2954799"/>
    <lineage>
        <taxon>Bacteria</taxon>
        <taxon>Pseudomonadati</taxon>
        <taxon>Planctomycetota</taxon>
        <taxon>Planctomycetia</taxon>
        <taxon>Pirellulales</taxon>
        <taxon>Lacipirellulaceae</taxon>
        <taxon>Aeoliella</taxon>
    </lineage>
</organism>
<dbReference type="AlphaFoldDB" id="A0A9X2F5V8"/>
<accession>A0A9X2F5V8</accession>
<sequence>MLPDSRSQSLVLFLAVVGVFVAGVLVAEQQSASDPQPLPDKLVSDVLSERSLPGGDTSLEPQAARALPAPKWRVLPAAPRPTNLLFPMDVERAMLIEGREGLEDNPQWQESDFRPPRF</sequence>
<comment type="caution">
    <text evidence="2">The sequence shown here is derived from an EMBL/GenBank/DDBJ whole genome shotgun (WGS) entry which is preliminary data.</text>
</comment>